<reference evidence="1 3" key="1">
    <citation type="journal article" date="2008" name="Science">
        <title>The Physcomitrella genome reveals evolutionary insights into the conquest of land by plants.</title>
        <authorList>
            <person name="Rensing S."/>
            <person name="Lang D."/>
            <person name="Zimmer A."/>
            <person name="Terry A."/>
            <person name="Salamov A."/>
            <person name="Shapiro H."/>
            <person name="Nishiyama T."/>
            <person name="Perroud P.-F."/>
            <person name="Lindquist E."/>
            <person name="Kamisugi Y."/>
            <person name="Tanahashi T."/>
            <person name="Sakakibara K."/>
            <person name="Fujita T."/>
            <person name="Oishi K."/>
            <person name="Shin-I T."/>
            <person name="Kuroki Y."/>
            <person name="Toyoda A."/>
            <person name="Suzuki Y."/>
            <person name="Hashimoto A."/>
            <person name="Yamaguchi K."/>
            <person name="Sugano A."/>
            <person name="Kohara Y."/>
            <person name="Fujiyama A."/>
            <person name="Anterola A."/>
            <person name="Aoki S."/>
            <person name="Ashton N."/>
            <person name="Barbazuk W.B."/>
            <person name="Barker E."/>
            <person name="Bennetzen J."/>
            <person name="Bezanilla M."/>
            <person name="Blankenship R."/>
            <person name="Cho S.H."/>
            <person name="Dutcher S."/>
            <person name="Estelle M."/>
            <person name="Fawcett J.A."/>
            <person name="Gundlach H."/>
            <person name="Hanada K."/>
            <person name="Heyl A."/>
            <person name="Hicks K.A."/>
            <person name="Hugh J."/>
            <person name="Lohr M."/>
            <person name="Mayer K."/>
            <person name="Melkozernov A."/>
            <person name="Murata T."/>
            <person name="Nelson D."/>
            <person name="Pils B."/>
            <person name="Prigge M."/>
            <person name="Reiss B."/>
            <person name="Renner T."/>
            <person name="Rombauts S."/>
            <person name="Rushton P."/>
            <person name="Sanderfoot A."/>
            <person name="Schween G."/>
            <person name="Shiu S.-H."/>
            <person name="Stueber K."/>
            <person name="Theodoulou F.L."/>
            <person name="Tu H."/>
            <person name="Van de Peer Y."/>
            <person name="Verrier P.J."/>
            <person name="Waters E."/>
            <person name="Wood A."/>
            <person name="Yang L."/>
            <person name="Cove D."/>
            <person name="Cuming A."/>
            <person name="Hasebe M."/>
            <person name="Lucas S."/>
            <person name="Mishler D.B."/>
            <person name="Reski R."/>
            <person name="Grigoriev I."/>
            <person name="Quatrano R.S."/>
            <person name="Boore J.L."/>
        </authorList>
    </citation>
    <scope>NUCLEOTIDE SEQUENCE [LARGE SCALE GENOMIC DNA]</scope>
    <source>
        <strain evidence="2 3">cv. Gransden 2004</strain>
    </source>
</reference>
<dbReference type="EMBL" id="ABEU02000015">
    <property type="protein sequence ID" value="PNR39882.1"/>
    <property type="molecule type" value="Genomic_DNA"/>
</dbReference>
<organism evidence="1">
    <name type="scientific">Physcomitrium patens</name>
    <name type="common">Spreading-leaved earth moss</name>
    <name type="synonym">Physcomitrella patens</name>
    <dbReference type="NCBI Taxonomy" id="3218"/>
    <lineage>
        <taxon>Eukaryota</taxon>
        <taxon>Viridiplantae</taxon>
        <taxon>Streptophyta</taxon>
        <taxon>Embryophyta</taxon>
        <taxon>Bryophyta</taxon>
        <taxon>Bryophytina</taxon>
        <taxon>Bryopsida</taxon>
        <taxon>Funariidae</taxon>
        <taxon>Funariales</taxon>
        <taxon>Funariaceae</taxon>
        <taxon>Physcomitrium</taxon>
    </lineage>
</organism>
<name>A0A2K1JEC5_PHYPA</name>
<dbReference type="AlphaFoldDB" id="A0A2K1JEC5"/>
<keyword evidence="3" id="KW-1185">Reference proteome</keyword>
<protein>
    <submittedName>
        <fullName evidence="1 2">Uncharacterized protein</fullName>
    </submittedName>
</protein>
<reference evidence="1 3" key="2">
    <citation type="journal article" date="2018" name="Plant J.">
        <title>The Physcomitrella patens chromosome-scale assembly reveals moss genome structure and evolution.</title>
        <authorList>
            <person name="Lang D."/>
            <person name="Ullrich K.K."/>
            <person name="Murat F."/>
            <person name="Fuchs J."/>
            <person name="Jenkins J."/>
            <person name="Haas F.B."/>
            <person name="Piednoel M."/>
            <person name="Gundlach H."/>
            <person name="Van Bel M."/>
            <person name="Meyberg R."/>
            <person name="Vives C."/>
            <person name="Morata J."/>
            <person name="Symeonidi A."/>
            <person name="Hiss M."/>
            <person name="Muchero W."/>
            <person name="Kamisugi Y."/>
            <person name="Saleh O."/>
            <person name="Blanc G."/>
            <person name="Decker E.L."/>
            <person name="van Gessel N."/>
            <person name="Grimwood J."/>
            <person name="Hayes R.D."/>
            <person name="Graham S.W."/>
            <person name="Gunter L.E."/>
            <person name="McDaniel S.F."/>
            <person name="Hoernstein S.N.W."/>
            <person name="Larsson A."/>
            <person name="Li F.W."/>
            <person name="Perroud P.F."/>
            <person name="Phillips J."/>
            <person name="Ranjan P."/>
            <person name="Rokshar D.S."/>
            <person name="Rothfels C.J."/>
            <person name="Schneider L."/>
            <person name="Shu S."/>
            <person name="Stevenson D.W."/>
            <person name="Thummler F."/>
            <person name="Tillich M."/>
            <person name="Villarreal Aguilar J.C."/>
            <person name="Widiez T."/>
            <person name="Wong G.K."/>
            <person name="Wymore A."/>
            <person name="Zhang Y."/>
            <person name="Zimmer A.D."/>
            <person name="Quatrano R.S."/>
            <person name="Mayer K.F.X."/>
            <person name="Goodstein D."/>
            <person name="Casacuberta J.M."/>
            <person name="Vandepoele K."/>
            <person name="Reski R."/>
            <person name="Cuming A.C."/>
            <person name="Tuskan G.A."/>
            <person name="Maumus F."/>
            <person name="Salse J."/>
            <person name="Schmutz J."/>
            <person name="Rensing S.A."/>
        </authorList>
    </citation>
    <scope>NUCLEOTIDE SEQUENCE [LARGE SCALE GENOMIC DNA]</scope>
    <source>
        <strain evidence="2 3">cv. Gransden 2004</strain>
    </source>
</reference>
<dbReference type="Proteomes" id="UP000006727">
    <property type="component" value="Chromosome 15"/>
</dbReference>
<dbReference type="EnsemblPlants" id="Pp3c15_23750V3.1">
    <property type="protein sequence ID" value="Pp3c15_23750V3.1"/>
    <property type="gene ID" value="Pp3c15_23750"/>
</dbReference>
<evidence type="ECO:0000313" key="3">
    <source>
        <dbReference type="Proteomes" id="UP000006727"/>
    </source>
</evidence>
<proteinExistence type="predicted"/>
<reference evidence="2" key="3">
    <citation type="submission" date="2020-12" db="UniProtKB">
        <authorList>
            <consortium name="EnsemblPlants"/>
        </authorList>
    </citation>
    <scope>IDENTIFICATION</scope>
</reference>
<dbReference type="InParanoid" id="A0A2K1JEC5"/>
<gene>
    <name evidence="1" type="ORF">PHYPA_020162</name>
</gene>
<dbReference type="Gramene" id="Pp3c15_23750V3.1">
    <property type="protein sequence ID" value="Pp3c15_23750V3.1"/>
    <property type="gene ID" value="Pp3c15_23750"/>
</dbReference>
<evidence type="ECO:0000313" key="2">
    <source>
        <dbReference type="EnsemblPlants" id="Pp3c15_23750V3.1"/>
    </source>
</evidence>
<accession>A0A2K1JEC5</accession>
<evidence type="ECO:0000313" key="1">
    <source>
        <dbReference type="EMBL" id="PNR39882.1"/>
    </source>
</evidence>
<sequence>MDAFFEELPIIVVTFYYLRKLDYRYFNVDVDDSSRGLPIVPN</sequence>